<protein>
    <submittedName>
        <fullName evidence="3">p25-alpha family protein</fullName>
    </submittedName>
</protein>
<dbReference type="InterPro" id="IPR008907">
    <property type="entry name" value="TPP/p25"/>
</dbReference>
<reference evidence="3 4" key="1">
    <citation type="submission" date="2020-03" db="EMBL/GenBank/DDBJ databases">
        <title>Genome sequence of Toxoplasma gondii RH-88 strain.</title>
        <authorList>
            <person name="Lorenzi H.A."/>
            <person name="Venepally P."/>
            <person name="Rozenberg A."/>
            <person name="Sibley D."/>
        </authorList>
    </citation>
    <scope>NUCLEOTIDE SEQUENCE [LARGE SCALE GENOMIC DNA]</scope>
    <source>
        <strain evidence="3 4">RH-88</strain>
    </source>
</reference>
<organism evidence="3 4">
    <name type="scientific">Toxoplasma gondii</name>
    <dbReference type="NCBI Taxonomy" id="5811"/>
    <lineage>
        <taxon>Eukaryota</taxon>
        <taxon>Sar</taxon>
        <taxon>Alveolata</taxon>
        <taxon>Apicomplexa</taxon>
        <taxon>Conoidasida</taxon>
        <taxon>Coccidia</taxon>
        <taxon>Eucoccidiorida</taxon>
        <taxon>Eimeriorina</taxon>
        <taxon>Sarcocystidae</taxon>
        <taxon>Toxoplasma</taxon>
    </lineage>
</organism>
<dbReference type="GO" id="GO:0001578">
    <property type="term" value="P:microtubule bundle formation"/>
    <property type="evidence" value="ECO:0007669"/>
    <property type="project" value="TreeGrafter"/>
</dbReference>
<feature type="region of interest" description="Disordered" evidence="2">
    <location>
        <begin position="135"/>
        <end position="159"/>
    </location>
</feature>
<dbReference type="PANTHER" id="PTHR12932:SF9">
    <property type="entry name" value="TUBULIN POLYMERIZATION-PROMOTING PROTEIN HOMOLOG"/>
    <property type="match status" value="1"/>
</dbReference>
<evidence type="ECO:0000256" key="2">
    <source>
        <dbReference type="SAM" id="MobiDB-lite"/>
    </source>
</evidence>
<dbReference type="Pfam" id="PF05517">
    <property type="entry name" value="p25-alpha"/>
    <property type="match status" value="1"/>
</dbReference>
<evidence type="ECO:0000256" key="1">
    <source>
        <dbReference type="ARBA" id="ARBA00010994"/>
    </source>
</evidence>
<evidence type="ECO:0000313" key="3">
    <source>
        <dbReference type="EMBL" id="KAF4641634.1"/>
    </source>
</evidence>
<accession>A0A7J6K3U6</accession>
<dbReference type="GO" id="GO:0046785">
    <property type="term" value="P:microtubule polymerization"/>
    <property type="evidence" value="ECO:0007669"/>
    <property type="project" value="InterPro"/>
</dbReference>
<dbReference type="InterPro" id="IPR011992">
    <property type="entry name" value="EF-hand-dom_pair"/>
</dbReference>
<dbReference type="EMBL" id="JAAUHK010000194">
    <property type="protein sequence ID" value="KAF4641634.1"/>
    <property type="molecule type" value="Genomic_DNA"/>
</dbReference>
<sequence length="188" mass="20259">MREVYRRSLVNATNWARGVDLDADKMSIAGVFQSYTQGKGDMDSRTLVKLCKETGVIDKQTTPTDIDLIFTKCKAKGAKRLTCEDFEKAVEEIAKRKNKSVDEITQQLCSSSGPSFSGTKADAVRLHDDKSTFTGVHAHGGPSTVDTPSRGQAAGLGPSGATAQISLADICDRSTPDIRGVNKNFQKS</sequence>
<dbReference type="VEuPathDB" id="ToxoDB:TGME49_229930"/>
<dbReference type="AlphaFoldDB" id="A0A7J6K3U6"/>
<dbReference type="Proteomes" id="UP000557509">
    <property type="component" value="Unassembled WGS sequence"/>
</dbReference>
<evidence type="ECO:0000313" key="4">
    <source>
        <dbReference type="Proteomes" id="UP000557509"/>
    </source>
</evidence>
<comment type="similarity">
    <text evidence="1">Belongs to the TPPP family.</text>
</comment>
<dbReference type="Gene3D" id="1.10.238.10">
    <property type="entry name" value="EF-hand"/>
    <property type="match status" value="1"/>
</dbReference>
<name>A0A7J6K3U6_TOXGO</name>
<dbReference type="PANTHER" id="PTHR12932">
    <property type="entry name" value="P25 ALPHA-RELATED"/>
    <property type="match status" value="1"/>
</dbReference>
<comment type="caution">
    <text evidence="3">The sequence shown here is derived from an EMBL/GenBank/DDBJ whole genome shotgun (WGS) entry which is preliminary data.</text>
</comment>
<proteinExistence type="inferred from homology"/>
<dbReference type="GO" id="GO:0015631">
    <property type="term" value="F:tubulin binding"/>
    <property type="evidence" value="ECO:0007669"/>
    <property type="project" value="InterPro"/>
</dbReference>
<dbReference type="SUPFAM" id="SSF47473">
    <property type="entry name" value="EF-hand"/>
    <property type="match status" value="1"/>
</dbReference>
<dbReference type="GO" id="GO:0005874">
    <property type="term" value="C:microtubule"/>
    <property type="evidence" value="ECO:0007669"/>
    <property type="project" value="TreeGrafter"/>
</dbReference>
<gene>
    <name evidence="3" type="ORF">TGRH88_074440</name>
</gene>
<keyword evidence="4" id="KW-1185">Reference proteome</keyword>
<dbReference type="GO" id="GO:0032273">
    <property type="term" value="P:positive regulation of protein polymerization"/>
    <property type="evidence" value="ECO:0007669"/>
    <property type="project" value="TreeGrafter"/>
</dbReference>